<dbReference type="RefSeq" id="WP_260216496.1">
    <property type="nucleotide sequence ID" value="NZ_JAJAGO010000002.1"/>
</dbReference>
<dbReference type="Gene3D" id="2.60.120.10">
    <property type="entry name" value="Jelly Rolls"/>
    <property type="match status" value="1"/>
</dbReference>
<sequence length="104" mass="10961">MTPADVTTTAAALPRAWDSHELAQVGPARVKVLRMNELPLAPEAHHTDETLLVMAGEMRLTLDGRAVTMRAGELCVIPAGTTHAVESGSHGTLLLVEIPDEGDG</sequence>
<dbReference type="Pfam" id="PF07883">
    <property type="entry name" value="Cupin_2"/>
    <property type="match status" value="1"/>
</dbReference>
<evidence type="ECO:0000313" key="3">
    <source>
        <dbReference type="Proteomes" id="UP001156389"/>
    </source>
</evidence>
<dbReference type="Proteomes" id="UP001156389">
    <property type="component" value="Unassembled WGS sequence"/>
</dbReference>
<dbReference type="SUPFAM" id="SSF51182">
    <property type="entry name" value="RmlC-like cupins"/>
    <property type="match status" value="1"/>
</dbReference>
<feature type="domain" description="Cupin type-2" evidence="1">
    <location>
        <begin position="42"/>
        <end position="98"/>
    </location>
</feature>
<keyword evidence="3" id="KW-1185">Reference proteome</keyword>
<proteinExistence type="predicted"/>
<dbReference type="InterPro" id="IPR014710">
    <property type="entry name" value="RmlC-like_jellyroll"/>
</dbReference>
<dbReference type="EMBL" id="JAJAGO010000002">
    <property type="protein sequence ID" value="MCT2589531.1"/>
    <property type="molecule type" value="Genomic_DNA"/>
</dbReference>
<organism evidence="2 3">
    <name type="scientific">Streptomyces gossypii</name>
    <dbReference type="NCBI Taxonomy" id="2883101"/>
    <lineage>
        <taxon>Bacteria</taxon>
        <taxon>Bacillati</taxon>
        <taxon>Actinomycetota</taxon>
        <taxon>Actinomycetes</taxon>
        <taxon>Kitasatosporales</taxon>
        <taxon>Streptomycetaceae</taxon>
        <taxon>Streptomyces</taxon>
    </lineage>
</organism>
<name>A0ABT2JNY2_9ACTN</name>
<dbReference type="InterPro" id="IPR011051">
    <property type="entry name" value="RmlC_Cupin_sf"/>
</dbReference>
<comment type="caution">
    <text evidence="2">The sequence shown here is derived from an EMBL/GenBank/DDBJ whole genome shotgun (WGS) entry which is preliminary data.</text>
</comment>
<reference evidence="2 3" key="1">
    <citation type="submission" date="2021-10" db="EMBL/GenBank/DDBJ databases">
        <title>Streptomyces gossypii sp. nov., isolated from soil collected from cotton field.</title>
        <authorList>
            <person name="Ge X."/>
            <person name="Chen X."/>
            <person name="Liu W."/>
        </authorList>
    </citation>
    <scope>NUCLEOTIDE SEQUENCE [LARGE SCALE GENOMIC DNA]</scope>
    <source>
        <strain evidence="2 3">N2-109</strain>
    </source>
</reference>
<evidence type="ECO:0000313" key="2">
    <source>
        <dbReference type="EMBL" id="MCT2589531.1"/>
    </source>
</evidence>
<gene>
    <name evidence="2" type="ORF">LHJ74_06270</name>
</gene>
<accession>A0ABT2JNY2</accession>
<evidence type="ECO:0000259" key="1">
    <source>
        <dbReference type="Pfam" id="PF07883"/>
    </source>
</evidence>
<dbReference type="InterPro" id="IPR013096">
    <property type="entry name" value="Cupin_2"/>
</dbReference>
<protein>
    <submittedName>
        <fullName evidence="2">Cupin domain-containing protein</fullName>
    </submittedName>
</protein>